<dbReference type="PANTHER" id="PTHR43630:SF1">
    <property type="entry name" value="POLY-BETA-1,6-N-ACETYL-D-GLUCOSAMINE SYNTHASE"/>
    <property type="match status" value="1"/>
</dbReference>
<dbReference type="SUPFAM" id="SSF53448">
    <property type="entry name" value="Nucleotide-diphospho-sugar transferases"/>
    <property type="match status" value="1"/>
</dbReference>
<organism evidence="5 6">
    <name type="scientific">Cloacibacterium normanense</name>
    <dbReference type="NCBI Taxonomy" id="237258"/>
    <lineage>
        <taxon>Bacteria</taxon>
        <taxon>Pseudomonadati</taxon>
        <taxon>Bacteroidota</taxon>
        <taxon>Flavobacteriia</taxon>
        <taxon>Flavobacteriales</taxon>
        <taxon>Weeksellaceae</taxon>
    </lineage>
</organism>
<keyword evidence="2" id="KW-0328">Glycosyltransferase</keyword>
<sequence>MKFLIIIPAHNEEENILPCLESLKNQTFQDFKCVIVNDGSTDKTQEIVEDFIKSVTLSGVEALSFKVLNLEKSEHQPGAKVVRTFNKGLETENLENFDVVCKFDADIVFPSNYLEKINEVYEKNPKAGMVSGLVYIKKGFVNFVRKPLVYAQPDKKDFTTSQLHDFTNQNKWIFENLSSKNHVRGPIKSYRKELFLKMNGLRAVLGWDNIDVMLCKMHGFETVTLQELWVKHLRPTAYKYKSQKAQKLGEYFYNIGLNFPLAAISSAKSSLKNKSISEFFITMKSFLNQKNEMILSNEEIAFIRNLRWNEMLKKSRRDKS</sequence>
<dbReference type="Pfam" id="PF00535">
    <property type="entry name" value="Glycos_transf_2"/>
    <property type="match status" value="1"/>
</dbReference>
<feature type="domain" description="Glycosyltransferase 2-like" evidence="4">
    <location>
        <begin position="5"/>
        <end position="174"/>
    </location>
</feature>
<reference evidence="5 6" key="1">
    <citation type="submission" date="2018-02" db="EMBL/GenBank/DDBJ databases">
        <title>Draft genome sequence of bacterial isolates from marine environment.</title>
        <authorList>
            <person name="Singh S.K."/>
            <person name="Hill R."/>
            <person name="Major S."/>
            <person name="Cai H."/>
            <person name="Li Y."/>
        </authorList>
    </citation>
    <scope>NUCLEOTIDE SEQUENCE [LARGE SCALE GENOMIC DNA]</scope>
    <source>
        <strain evidence="5 6">IMET F</strain>
    </source>
</reference>
<protein>
    <submittedName>
        <fullName evidence="5">Glycosyl transferase family 2</fullName>
    </submittedName>
</protein>
<dbReference type="InterPro" id="IPR001173">
    <property type="entry name" value="Glyco_trans_2-like"/>
</dbReference>
<dbReference type="GO" id="GO:0016757">
    <property type="term" value="F:glycosyltransferase activity"/>
    <property type="evidence" value="ECO:0007669"/>
    <property type="project" value="UniProtKB-KW"/>
</dbReference>
<comment type="caution">
    <text evidence="5">The sequence shown here is derived from an EMBL/GenBank/DDBJ whole genome shotgun (WGS) entry which is preliminary data.</text>
</comment>
<evidence type="ECO:0000313" key="5">
    <source>
        <dbReference type="EMBL" id="PPZ92565.1"/>
    </source>
</evidence>
<gene>
    <name evidence="5" type="ORF">C3729_00685</name>
</gene>
<dbReference type="AlphaFoldDB" id="A0A2S7I7P8"/>
<keyword evidence="3 5" id="KW-0808">Transferase</keyword>
<accession>A0A2S7I7P8</accession>
<dbReference type="RefSeq" id="WP_104792378.1">
    <property type="nucleotide sequence ID" value="NZ_PTPZ01000001.1"/>
</dbReference>
<evidence type="ECO:0000256" key="1">
    <source>
        <dbReference type="ARBA" id="ARBA00006739"/>
    </source>
</evidence>
<dbReference type="Proteomes" id="UP000238565">
    <property type="component" value="Unassembled WGS sequence"/>
</dbReference>
<evidence type="ECO:0000259" key="4">
    <source>
        <dbReference type="Pfam" id="PF00535"/>
    </source>
</evidence>
<comment type="similarity">
    <text evidence="1">Belongs to the glycosyltransferase 2 family.</text>
</comment>
<name>A0A2S7I7P8_9FLAO</name>
<dbReference type="Gene3D" id="3.90.550.10">
    <property type="entry name" value="Spore Coat Polysaccharide Biosynthesis Protein SpsA, Chain A"/>
    <property type="match status" value="1"/>
</dbReference>
<evidence type="ECO:0000313" key="6">
    <source>
        <dbReference type="Proteomes" id="UP000238565"/>
    </source>
</evidence>
<dbReference type="InterPro" id="IPR029044">
    <property type="entry name" value="Nucleotide-diphossugar_trans"/>
</dbReference>
<dbReference type="PANTHER" id="PTHR43630">
    <property type="entry name" value="POLY-BETA-1,6-N-ACETYL-D-GLUCOSAMINE SYNTHASE"/>
    <property type="match status" value="1"/>
</dbReference>
<proteinExistence type="inferred from homology"/>
<evidence type="ECO:0000256" key="2">
    <source>
        <dbReference type="ARBA" id="ARBA00022676"/>
    </source>
</evidence>
<dbReference type="CDD" id="cd00761">
    <property type="entry name" value="Glyco_tranf_GTA_type"/>
    <property type="match status" value="1"/>
</dbReference>
<evidence type="ECO:0000256" key="3">
    <source>
        <dbReference type="ARBA" id="ARBA00022679"/>
    </source>
</evidence>
<dbReference type="EMBL" id="PTPZ01000001">
    <property type="protein sequence ID" value="PPZ92565.1"/>
    <property type="molecule type" value="Genomic_DNA"/>
</dbReference>